<organism evidence="9 10">
    <name type="scientific">Dictyobacter halimunensis</name>
    <dbReference type="NCBI Taxonomy" id="3026934"/>
    <lineage>
        <taxon>Bacteria</taxon>
        <taxon>Bacillati</taxon>
        <taxon>Chloroflexota</taxon>
        <taxon>Ktedonobacteria</taxon>
        <taxon>Ktedonobacterales</taxon>
        <taxon>Dictyobacteraceae</taxon>
        <taxon>Dictyobacter</taxon>
    </lineage>
</organism>
<sequence length="436" mass="47576">MIVPFHLPDLGEGITEAEIVQWLVKPGDQVTQDQAVVAVQTDKAVVELPSPVAGTIVELSVSEGEVVAVKTVLLTLEEAEEKRPAARTLLVSSAANAVTHQTILPAIKTNLSNGVHKERDAAPAAYPRRVLATPVARRMAKEFGIDIATISGTGHAGRVRTEDVQQAIAHMNAPAQPAIAQIATTAARQTAMPAKTKIEEEPQEEERIPLRGLRRRIAENMVRSVSTIPQVSSLIEVDATGLVALRKSLLPLAEAEGIKLSYLPMIIKALVQTLQQYPMINATIDEGTQEIVLKHYYHIGIATATSDGLLVPVLRHADQLTLLEIAREITRLADSGREQKLKLEELRGSTFTISNYGTVGGFFTTPIINPGEAGILGLGRITKRPWVVDDHIEVRPVLPLSFTADHRLIDGELAMRFLNTLIELLEQPQRLLLHMR</sequence>
<evidence type="ECO:0000256" key="5">
    <source>
        <dbReference type="ARBA" id="ARBA00023315"/>
    </source>
</evidence>
<dbReference type="InterPro" id="IPR000089">
    <property type="entry name" value="Biotin_lipoyl"/>
</dbReference>
<gene>
    <name evidence="9" type="primary">pdhC</name>
    <name evidence="9" type="ORF">KDH_64860</name>
</gene>
<name>A0ABQ6G329_9CHLR</name>
<evidence type="ECO:0000256" key="6">
    <source>
        <dbReference type="RuleBase" id="RU003423"/>
    </source>
</evidence>
<dbReference type="CDD" id="cd06849">
    <property type="entry name" value="lipoyl_domain"/>
    <property type="match status" value="1"/>
</dbReference>
<keyword evidence="3 6" id="KW-0808">Transferase</keyword>
<proteinExistence type="inferred from homology"/>
<dbReference type="PROSITE" id="PS00189">
    <property type="entry name" value="LIPOYL"/>
    <property type="match status" value="1"/>
</dbReference>
<dbReference type="PROSITE" id="PS51826">
    <property type="entry name" value="PSBD"/>
    <property type="match status" value="1"/>
</dbReference>
<dbReference type="EC" id="2.3.1.-" evidence="6"/>
<dbReference type="InterPro" id="IPR036625">
    <property type="entry name" value="E3-bd_dom_sf"/>
</dbReference>
<evidence type="ECO:0000259" key="7">
    <source>
        <dbReference type="PROSITE" id="PS50968"/>
    </source>
</evidence>
<evidence type="ECO:0000256" key="4">
    <source>
        <dbReference type="ARBA" id="ARBA00022823"/>
    </source>
</evidence>
<evidence type="ECO:0000256" key="3">
    <source>
        <dbReference type="ARBA" id="ARBA00022679"/>
    </source>
</evidence>
<dbReference type="Pfam" id="PF00364">
    <property type="entry name" value="Biotin_lipoyl"/>
    <property type="match status" value="1"/>
</dbReference>
<dbReference type="PANTHER" id="PTHR43178:SF5">
    <property type="entry name" value="LIPOAMIDE ACYLTRANSFERASE COMPONENT OF BRANCHED-CHAIN ALPHA-KETO ACID DEHYDROGENASE COMPLEX, MITOCHONDRIAL"/>
    <property type="match status" value="1"/>
</dbReference>
<evidence type="ECO:0000256" key="2">
    <source>
        <dbReference type="ARBA" id="ARBA00007317"/>
    </source>
</evidence>
<dbReference type="InterPro" id="IPR023213">
    <property type="entry name" value="CAT-like_dom_sf"/>
</dbReference>
<dbReference type="EMBL" id="BSRI01000002">
    <property type="protein sequence ID" value="GLV59660.1"/>
    <property type="molecule type" value="Genomic_DNA"/>
</dbReference>
<dbReference type="InterPro" id="IPR011053">
    <property type="entry name" value="Single_hybrid_motif"/>
</dbReference>
<dbReference type="InterPro" id="IPR003016">
    <property type="entry name" value="2-oxoA_DH_lipoyl-BS"/>
</dbReference>
<keyword evidence="4 6" id="KW-0450">Lipoyl</keyword>
<dbReference type="Pfam" id="PF02817">
    <property type="entry name" value="E3_binding"/>
    <property type="match status" value="1"/>
</dbReference>
<dbReference type="RefSeq" id="WP_338256397.1">
    <property type="nucleotide sequence ID" value="NZ_BSRI01000002.1"/>
</dbReference>
<dbReference type="InterPro" id="IPR004167">
    <property type="entry name" value="PSBD"/>
</dbReference>
<dbReference type="Gene3D" id="4.10.320.10">
    <property type="entry name" value="E3-binding domain"/>
    <property type="match status" value="1"/>
</dbReference>
<dbReference type="Gene3D" id="2.40.50.100">
    <property type="match status" value="1"/>
</dbReference>
<evidence type="ECO:0000313" key="9">
    <source>
        <dbReference type="EMBL" id="GLV59660.1"/>
    </source>
</evidence>
<dbReference type="SUPFAM" id="SSF51230">
    <property type="entry name" value="Single hybrid motif"/>
    <property type="match status" value="1"/>
</dbReference>
<reference evidence="9 10" key="1">
    <citation type="submission" date="2023-02" db="EMBL/GenBank/DDBJ databases">
        <title>Dictyobacter halimunensis sp. nov., a new member of the class Ktedonobacteria from forest soil in a geothermal area.</title>
        <authorList>
            <person name="Rachmania M.K."/>
            <person name="Ningsih F."/>
            <person name="Sakai Y."/>
            <person name="Yabe S."/>
            <person name="Yokota A."/>
            <person name="Sjamsuridzal W."/>
        </authorList>
    </citation>
    <scope>NUCLEOTIDE SEQUENCE [LARGE SCALE GENOMIC DNA]</scope>
    <source>
        <strain evidence="9 10">S3.2.2.5</strain>
    </source>
</reference>
<comment type="cofactor">
    <cofactor evidence="1 6">
        <name>(R)-lipoate</name>
        <dbReference type="ChEBI" id="CHEBI:83088"/>
    </cofactor>
</comment>
<evidence type="ECO:0000313" key="10">
    <source>
        <dbReference type="Proteomes" id="UP001344906"/>
    </source>
</evidence>
<keyword evidence="10" id="KW-1185">Reference proteome</keyword>
<dbReference type="PROSITE" id="PS50968">
    <property type="entry name" value="BIOTINYL_LIPOYL"/>
    <property type="match status" value="1"/>
</dbReference>
<dbReference type="PANTHER" id="PTHR43178">
    <property type="entry name" value="DIHYDROLIPOAMIDE ACETYLTRANSFERASE COMPONENT OF PYRUVATE DEHYDROGENASE COMPLEX"/>
    <property type="match status" value="1"/>
</dbReference>
<dbReference type="Proteomes" id="UP001344906">
    <property type="component" value="Unassembled WGS sequence"/>
</dbReference>
<evidence type="ECO:0000259" key="8">
    <source>
        <dbReference type="PROSITE" id="PS51826"/>
    </source>
</evidence>
<evidence type="ECO:0000256" key="1">
    <source>
        <dbReference type="ARBA" id="ARBA00001938"/>
    </source>
</evidence>
<keyword evidence="9" id="KW-0670">Pyruvate</keyword>
<comment type="similarity">
    <text evidence="2 6">Belongs to the 2-oxoacid dehydrogenase family.</text>
</comment>
<keyword evidence="5 6" id="KW-0012">Acyltransferase</keyword>
<dbReference type="InterPro" id="IPR001078">
    <property type="entry name" value="2-oxoacid_DH_actylTfrase"/>
</dbReference>
<protein>
    <recommendedName>
        <fullName evidence="6">Dihydrolipoamide acetyltransferase component of pyruvate dehydrogenase complex</fullName>
        <ecNumber evidence="6">2.3.1.-</ecNumber>
    </recommendedName>
</protein>
<feature type="domain" description="Peripheral subunit-binding (PSBD)" evidence="8">
    <location>
        <begin position="131"/>
        <end position="168"/>
    </location>
</feature>
<dbReference type="SUPFAM" id="SSF52777">
    <property type="entry name" value="CoA-dependent acyltransferases"/>
    <property type="match status" value="1"/>
</dbReference>
<dbReference type="InterPro" id="IPR050743">
    <property type="entry name" value="2-oxoacid_DH_E2_comp"/>
</dbReference>
<comment type="caution">
    <text evidence="9">The sequence shown here is derived from an EMBL/GenBank/DDBJ whole genome shotgun (WGS) entry which is preliminary data.</text>
</comment>
<dbReference type="SUPFAM" id="SSF47005">
    <property type="entry name" value="Peripheral subunit-binding domain of 2-oxo acid dehydrogenase complex"/>
    <property type="match status" value="1"/>
</dbReference>
<feature type="domain" description="Lipoyl-binding" evidence="7">
    <location>
        <begin position="2"/>
        <end position="77"/>
    </location>
</feature>
<dbReference type="Pfam" id="PF00198">
    <property type="entry name" value="2-oxoacid_dh"/>
    <property type="match status" value="1"/>
</dbReference>
<accession>A0ABQ6G329</accession>
<dbReference type="Gene3D" id="3.30.559.10">
    <property type="entry name" value="Chloramphenicol acetyltransferase-like domain"/>
    <property type="match status" value="1"/>
</dbReference>